<reference evidence="4 5" key="1">
    <citation type="journal article" date="2018" name="Nat. Biotechnol.">
        <title>A standardized bacterial taxonomy based on genome phylogeny substantially revises the tree of life.</title>
        <authorList>
            <person name="Parks D.H."/>
            <person name="Chuvochina M."/>
            <person name="Waite D.W."/>
            <person name="Rinke C."/>
            <person name="Skarshewski A."/>
            <person name="Chaumeil P.A."/>
            <person name="Hugenholtz P."/>
        </authorList>
    </citation>
    <scope>NUCLEOTIDE SEQUENCE [LARGE SCALE GENOMIC DNA]</scope>
    <source>
        <strain evidence="4">UBA8781</strain>
    </source>
</reference>
<comment type="caution">
    <text evidence="4">The sequence shown here is derived from an EMBL/GenBank/DDBJ whole genome shotgun (WGS) entry which is preliminary data.</text>
</comment>
<name>A0A3D1JG19_9CHLR</name>
<dbReference type="PANTHER" id="PTHR45266:SF3">
    <property type="entry name" value="OXALOACETATE DECARBOXYLASE ALPHA CHAIN"/>
    <property type="match status" value="1"/>
</dbReference>
<evidence type="ECO:0000256" key="1">
    <source>
        <dbReference type="ARBA" id="ARBA00023267"/>
    </source>
</evidence>
<evidence type="ECO:0000259" key="3">
    <source>
        <dbReference type="PROSITE" id="PS50968"/>
    </source>
</evidence>
<feature type="compositionally biased region" description="Low complexity" evidence="2">
    <location>
        <begin position="67"/>
        <end position="86"/>
    </location>
</feature>
<evidence type="ECO:0000256" key="2">
    <source>
        <dbReference type="SAM" id="MobiDB-lite"/>
    </source>
</evidence>
<proteinExistence type="predicted"/>
<feature type="domain" description="Lipoyl-binding" evidence="3">
    <location>
        <begin position="86"/>
        <end position="166"/>
    </location>
</feature>
<dbReference type="InterPro" id="IPR011053">
    <property type="entry name" value="Single_hybrid_motif"/>
</dbReference>
<dbReference type="EMBL" id="DPBP01000021">
    <property type="protein sequence ID" value="HCE17177.1"/>
    <property type="molecule type" value="Genomic_DNA"/>
</dbReference>
<dbReference type="Gene3D" id="2.40.50.100">
    <property type="match status" value="1"/>
</dbReference>
<organism evidence="4 5">
    <name type="scientific">Anaerolinea thermolimosa</name>
    <dbReference type="NCBI Taxonomy" id="229919"/>
    <lineage>
        <taxon>Bacteria</taxon>
        <taxon>Bacillati</taxon>
        <taxon>Chloroflexota</taxon>
        <taxon>Anaerolineae</taxon>
        <taxon>Anaerolineales</taxon>
        <taxon>Anaerolineaceae</taxon>
        <taxon>Anaerolinea</taxon>
    </lineage>
</organism>
<keyword evidence="1" id="KW-0092">Biotin</keyword>
<dbReference type="GO" id="GO:0003989">
    <property type="term" value="F:acetyl-CoA carboxylase activity"/>
    <property type="evidence" value="ECO:0007669"/>
    <property type="project" value="UniProtKB-EC"/>
</dbReference>
<dbReference type="PROSITE" id="PS50968">
    <property type="entry name" value="BIOTINYL_LIPOYL"/>
    <property type="match status" value="1"/>
</dbReference>
<dbReference type="CDD" id="cd06850">
    <property type="entry name" value="biotinyl_domain"/>
    <property type="match status" value="1"/>
</dbReference>
<gene>
    <name evidence="4" type="ORF">DEQ80_04895</name>
</gene>
<sequence>MVVTPQSGCQAQPVAITLRNQEMKRITVTINGKPFEVEVNDLHSSPLQVRVNGREYEVTVSPTGTAFPSVAAPSSPVAPPEQASSPKPVPASSMLSGNVLTAPMPGVILNIAVKAGDKVVYGQQLCALEAMKMKNAIRSPREGTLASVEVQEGQRVNYGDVLFRFAD</sequence>
<feature type="region of interest" description="Disordered" evidence="2">
    <location>
        <begin position="67"/>
        <end position="91"/>
    </location>
</feature>
<dbReference type="PROSITE" id="PS00188">
    <property type="entry name" value="BIOTIN"/>
    <property type="match status" value="1"/>
</dbReference>
<dbReference type="PANTHER" id="PTHR45266">
    <property type="entry name" value="OXALOACETATE DECARBOXYLASE ALPHA CHAIN"/>
    <property type="match status" value="1"/>
</dbReference>
<dbReference type="FunFam" id="2.40.50.100:FF:000003">
    <property type="entry name" value="Acetyl-CoA carboxylase biotin carboxyl carrier protein"/>
    <property type="match status" value="1"/>
</dbReference>
<keyword evidence="4" id="KW-0436">Ligase</keyword>
<protein>
    <submittedName>
        <fullName evidence="4">Acetyl-CoA carboxylase biotin carboxyl carrier protein subunit</fullName>
        <ecNumber evidence="4">6.4.1.2</ecNumber>
    </submittedName>
</protein>
<accession>A0A3D1JG19</accession>
<dbReference type="EC" id="6.4.1.2" evidence="4"/>
<dbReference type="InterPro" id="IPR000089">
    <property type="entry name" value="Biotin_lipoyl"/>
</dbReference>
<evidence type="ECO:0000313" key="4">
    <source>
        <dbReference type="EMBL" id="HCE17177.1"/>
    </source>
</evidence>
<dbReference type="STRING" id="229919.GCA_001050195_00478"/>
<dbReference type="SUPFAM" id="SSF51230">
    <property type="entry name" value="Single hybrid motif"/>
    <property type="match status" value="1"/>
</dbReference>
<dbReference type="InterPro" id="IPR001882">
    <property type="entry name" value="Biotin_BS"/>
</dbReference>
<dbReference type="InterPro" id="IPR050709">
    <property type="entry name" value="Biotin_Carboxyl_Carrier/Decarb"/>
</dbReference>
<dbReference type="Pfam" id="PF00364">
    <property type="entry name" value="Biotin_lipoyl"/>
    <property type="match status" value="1"/>
</dbReference>
<dbReference type="Proteomes" id="UP000264141">
    <property type="component" value="Unassembled WGS sequence"/>
</dbReference>
<dbReference type="AlphaFoldDB" id="A0A3D1JG19"/>
<evidence type="ECO:0000313" key="5">
    <source>
        <dbReference type="Proteomes" id="UP000264141"/>
    </source>
</evidence>